<evidence type="ECO:0000313" key="1">
    <source>
        <dbReference type="EMBL" id="MPN60239.1"/>
    </source>
</evidence>
<comment type="caution">
    <text evidence="1">The sequence shown here is derived from an EMBL/GenBank/DDBJ whole genome shotgun (WGS) entry which is preliminary data.</text>
</comment>
<accession>A0A645JBW3</accession>
<sequence>MVIVKQLAAKLQVKLAFCRFNALYNMSLLLFNIVRVVKADLPHLCLPIQFAVTAAYPQNKGLCTVNSAKGPISNSDNSIRIPF</sequence>
<gene>
    <name evidence="1" type="ORF">SDC9_207964</name>
</gene>
<name>A0A645JBW3_9ZZZZ</name>
<protein>
    <submittedName>
        <fullName evidence="1">Uncharacterized protein</fullName>
    </submittedName>
</protein>
<reference evidence="1" key="1">
    <citation type="submission" date="2019-08" db="EMBL/GenBank/DDBJ databases">
        <authorList>
            <person name="Kucharzyk K."/>
            <person name="Murdoch R.W."/>
            <person name="Higgins S."/>
            <person name="Loffler F."/>
        </authorList>
    </citation>
    <scope>NUCLEOTIDE SEQUENCE</scope>
</reference>
<dbReference type="AlphaFoldDB" id="A0A645JBW3"/>
<proteinExistence type="predicted"/>
<organism evidence="1">
    <name type="scientific">bioreactor metagenome</name>
    <dbReference type="NCBI Taxonomy" id="1076179"/>
    <lineage>
        <taxon>unclassified sequences</taxon>
        <taxon>metagenomes</taxon>
        <taxon>ecological metagenomes</taxon>
    </lineage>
</organism>
<dbReference type="EMBL" id="VSSQ01135230">
    <property type="protein sequence ID" value="MPN60239.1"/>
    <property type="molecule type" value="Genomic_DNA"/>
</dbReference>